<keyword evidence="1 7" id="KW-1003">Cell membrane</keyword>
<feature type="coiled-coil region" evidence="7">
    <location>
        <begin position="31"/>
        <end position="72"/>
    </location>
</feature>
<keyword evidence="6 7" id="KW-0131">Cell cycle</keyword>
<dbReference type="PANTHER" id="PTHR37485">
    <property type="entry name" value="CELL DIVISION PROTEIN FTSB"/>
    <property type="match status" value="1"/>
</dbReference>
<comment type="subcellular location">
    <subcellularLocation>
        <location evidence="7">Cell inner membrane</location>
        <topology evidence="7">Single-pass type II membrane protein</topology>
    </subcellularLocation>
    <text evidence="7">Localizes to the division septum.</text>
</comment>
<evidence type="ECO:0000256" key="1">
    <source>
        <dbReference type="ARBA" id="ARBA00022475"/>
    </source>
</evidence>
<gene>
    <name evidence="7" type="primary">ftsB</name>
    <name evidence="8" type="ORF">ACFQNJ_02435</name>
</gene>
<keyword evidence="7" id="KW-0175">Coiled coil</keyword>
<dbReference type="RefSeq" id="WP_374642590.1">
    <property type="nucleotide sequence ID" value="NZ_JBHTBX010000001.1"/>
</dbReference>
<comment type="similarity">
    <text evidence="7">Belongs to the FtsB family.</text>
</comment>
<comment type="function">
    <text evidence="7">Essential cell division protein. May link together the upstream cell division proteins, which are predominantly cytoplasmic, with the downstream cell division proteins, which are predominantly periplasmic.</text>
</comment>
<keyword evidence="3 7" id="KW-0812">Transmembrane</keyword>
<proteinExistence type="inferred from homology"/>
<evidence type="ECO:0000256" key="6">
    <source>
        <dbReference type="ARBA" id="ARBA00023306"/>
    </source>
</evidence>
<comment type="subunit">
    <text evidence="7">Part of a complex composed of FtsB, FtsL and FtsQ.</text>
</comment>
<dbReference type="InterPro" id="IPR007060">
    <property type="entry name" value="FtsL/DivIC"/>
</dbReference>
<keyword evidence="4 7" id="KW-1133">Transmembrane helix</keyword>
<accession>A0ABW2R4E9</accession>
<evidence type="ECO:0000256" key="5">
    <source>
        <dbReference type="ARBA" id="ARBA00023136"/>
    </source>
</evidence>
<dbReference type="EMBL" id="JBHTBX010000001">
    <property type="protein sequence ID" value="MFC7433364.1"/>
    <property type="molecule type" value="Genomic_DNA"/>
</dbReference>
<reference evidence="9" key="1">
    <citation type="journal article" date="2019" name="Int. J. Syst. Evol. Microbiol.">
        <title>The Global Catalogue of Microorganisms (GCM) 10K type strain sequencing project: providing services to taxonomists for standard genome sequencing and annotation.</title>
        <authorList>
            <consortium name="The Broad Institute Genomics Platform"/>
            <consortium name="The Broad Institute Genome Sequencing Center for Infectious Disease"/>
            <person name="Wu L."/>
            <person name="Ma J."/>
        </authorList>
    </citation>
    <scope>NUCLEOTIDE SEQUENCE [LARGE SCALE GENOMIC DNA]</scope>
    <source>
        <strain evidence="9">CCUG 54518</strain>
    </source>
</reference>
<feature type="topological domain" description="Cytoplasmic" evidence="7">
    <location>
        <begin position="1"/>
        <end position="5"/>
    </location>
</feature>
<evidence type="ECO:0000256" key="2">
    <source>
        <dbReference type="ARBA" id="ARBA00022618"/>
    </source>
</evidence>
<evidence type="ECO:0000313" key="8">
    <source>
        <dbReference type="EMBL" id="MFC7433364.1"/>
    </source>
</evidence>
<evidence type="ECO:0000256" key="3">
    <source>
        <dbReference type="ARBA" id="ARBA00022692"/>
    </source>
</evidence>
<dbReference type="Pfam" id="PF04977">
    <property type="entry name" value="DivIC"/>
    <property type="match status" value="1"/>
</dbReference>
<dbReference type="HAMAP" id="MF_00599">
    <property type="entry name" value="FtsB"/>
    <property type="match status" value="1"/>
</dbReference>
<sequence>MGRRLIPLLLLGLLLVFHAQLWLGRGSVPQVAALKRELASIEDANREAKARNERLASEVQDLQEGLDMVEELARQELGMVKPNEIFVQVTGPRPDARP</sequence>
<dbReference type="Proteomes" id="UP001596495">
    <property type="component" value="Unassembled WGS sequence"/>
</dbReference>
<keyword evidence="9" id="KW-1185">Reference proteome</keyword>
<comment type="caution">
    <text evidence="8">The sequence shown here is derived from an EMBL/GenBank/DDBJ whole genome shotgun (WGS) entry which is preliminary data.</text>
</comment>
<dbReference type="InterPro" id="IPR023081">
    <property type="entry name" value="Cell_div_FtsB"/>
</dbReference>
<keyword evidence="2 7" id="KW-0132">Cell division</keyword>
<organism evidence="8 9">
    <name type="scientific">Hydrogenophaga bisanensis</name>
    <dbReference type="NCBI Taxonomy" id="439611"/>
    <lineage>
        <taxon>Bacteria</taxon>
        <taxon>Pseudomonadati</taxon>
        <taxon>Pseudomonadota</taxon>
        <taxon>Betaproteobacteria</taxon>
        <taxon>Burkholderiales</taxon>
        <taxon>Comamonadaceae</taxon>
        <taxon>Hydrogenophaga</taxon>
    </lineage>
</organism>
<evidence type="ECO:0000313" key="9">
    <source>
        <dbReference type="Proteomes" id="UP001596495"/>
    </source>
</evidence>
<keyword evidence="7" id="KW-0997">Cell inner membrane</keyword>
<protein>
    <recommendedName>
        <fullName evidence="7">Cell division protein FtsB</fullName>
    </recommendedName>
</protein>
<feature type="topological domain" description="Periplasmic" evidence="7">
    <location>
        <begin position="24"/>
        <end position="98"/>
    </location>
</feature>
<evidence type="ECO:0000256" key="4">
    <source>
        <dbReference type="ARBA" id="ARBA00022989"/>
    </source>
</evidence>
<keyword evidence="5 7" id="KW-0472">Membrane</keyword>
<evidence type="ECO:0000256" key="7">
    <source>
        <dbReference type="HAMAP-Rule" id="MF_00599"/>
    </source>
</evidence>
<name>A0ABW2R4E9_9BURK</name>
<dbReference type="PANTHER" id="PTHR37485:SF1">
    <property type="entry name" value="CELL DIVISION PROTEIN FTSB"/>
    <property type="match status" value="1"/>
</dbReference>